<dbReference type="EMBL" id="JANJYI010000003">
    <property type="protein sequence ID" value="KAK2657069.1"/>
    <property type="molecule type" value="Genomic_DNA"/>
</dbReference>
<accession>A0AAE0CN15</accession>
<reference evidence="2" key="1">
    <citation type="journal article" date="2023" name="Plant J.">
        <title>Genome sequences and population genomics provide insights into the demographic history, inbreeding, and mutation load of two 'living fossil' tree species of Dipteronia.</title>
        <authorList>
            <person name="Feng Y."/>
            <person name="Comes H.P."/>
            <person name="Chen J."/>
            <person name="Zhu S."/>
            <person name="Lu R."/>
            <person name="Zhang X."/>
            <person name="Li P."/>
            <person name="Qiu J."/>
            <person name="Olsen K.M."/>
            <person name="Qiu Y."/>
        </authorList>
    </citation>
    <scope>NUCLEOTIDE SEQUENCE</scope>
    <source>
        <strain evidence="2">KIB01</strain>
    </source>
</reference>
<sequence>MKSWSVSSDCGSSWEGVACDSLKRVVNLSSPGLVSGNDFILDTYMIGTLSPYLGNLSNLQLLDLSDLKELKGPIPQEFGKLSHLTLLFINSNKLTGNRLSGRIPPHKINIHVSAFLGNPGLCGSALPPCKKS</sequence>
<gene>
    <name evidence="2" type="ORF">Ddye_010121</name>
</gene>
<name>A0AAE0CN15_9ROSI</name>
<dbReference type="SUPFAM" id="SSF52058">
    <property type="entry name" value="L domain-like"/>
    <property type="match status" value="1"/>
</dbReference>
<keyword evidence="3" id="KW-1185">Reference proteome</keyword>
<evidence type="ECO:0008006" key="4">
    <source>
        <dbReference type="Google" id="ProtNLM"/>
    </source>
</evidence>
<dbReference type="PANTHER" id="PTHR48060:SF9">
    <property type="entry name" value="LRR RECEPTOR-LIKE SERINE_THREONINE-PROTEIN KINASE GSO1"/>
    <property type="match status" value="1"/>
</dbReference>
<protein>
    <recommendedName>
        <fullName evidence="4">Leucine-rich repeat-containing N-terminal plant-type domain-containing protein</fullName>
    </recommendedName>
</protein>
<evidence type="ECO:0000313" key="3">
    <source>
        <dbReference type="Proteomes" id="UP001280121"/>
    </source>
</evidence>
<organism evidence="2 3">
    <name type="scientific">Dipteronia dyeriana</name>
    <dbReference type="NCBI Taxonomy" id="168575"/>
    <lineage>
        <taxon>Eukaryota</taxon>
        <taxon>Viridiplantae</taxon>
        <taxon>Streptophyta</taxon>
        <taxon>Embryophyta</taxon>
        <taxon>Tracheophyta</taxon>
        <taxon>Spermatophyta</taxon>
        <taxon>Magnoliopsida</taxon>
        <taxon>eudicotyledons</taxon>
        <taxon>Gunneridae</taxon>
        <taxon>Pentapetalae</taxon>
        <taxon>rosids</taxon>
        <taxon>malvids</taxon>
        <taxon>Sapindales</taxon>
        <taxon>Sapindaceae</taxon>
        <taxon>Hippocastanoideae</taxon>
        <taxon>Acereae</taxon>
        <taxon>Dipteronia</taxon>
    </lineage>
</organism>
<dbReference type="PANTHER" id="PTHR48060">
    <property type="entry name" value="DNA DAMAGE-REPAIR/TOLERATION PROTEIN DRT100"/>
    <property type="match status" value="1"/>
</dbReference>
<dbReference type="Proteomes" id="UP001280121">
    <property type="component" value="Unassembled WGS sequence"/>
</dbReference>
<comment type="caution">
    <text evidence="2">The sequence shown here is derived from an EMBL/GenBank/DDBJ whole genome shotgun (WGS) entry which is preliminary data.</text>
</comment>
<dbReference type="AlphaFoldDB" id="A0AAE0CN15"/>
<dbReference type="InterPro" id="IPR053211">
    <property type="entry name" value="DNA_repair-toleration"/>
</dbReference>
<evidence type="ECO:0000256" key="1">
    <source>
        <dbReference type="ARBA" id="ARBA00022729"/>
    </source>
</evidence>
<keyword evidence="1" id="KW-0732">Signal</keyword>
<proteinExistence type="predicted"/>
<evidence type="ECO:0000313" key="2">
    <source>
        <dbReference type="EMBL" id="KAK2657069.1"/>
    </source>
</evidence>
<dbReference type="InterPro" id="IPR032675">
    <property type="entry name" value="LRR_dom_sf"/>
</dbReference>
<dbReference type="Gene3D" id="3.80.10.10">
    <property type="entry name" value="Ribonuclease Inhibitor"/>
    <property type="match status" value="1"/>
</dbReference>